<protein>
    <submittedName>
        <fullName evidence="2">Uncharacterized protein</fullName>
    </submittedName>
</protein>
<accession>A0A2S5CTK7</accession>
<reference evidence="2 3" key="1">
    <citation type="submission" date="2017-11" db="EMBL/GenBank/DDBJ databases">
        <title>Draft Genome Sequence of Methylobacter psychrotolerans Sph1T, an Obligate Methanotroph from Low-Temperature Environments.</title>
        <authorList>
            <person name="Oshkin I.Y."/>
            <person name="Miroshnikov K."/>
            <person name="Belova S.E."/>
            <person name="Korzhenkov A."/>
            <person name="Toshchakov S.V."/>
            <person name="Dedysh S.N."/>
        </authorList>
    </citation>
    <scope>NUCLEOTIDE SEQUENCE [LARGE SCALE GENOMIC DNA]</scope>
    <source>
        <strain evidence="2 3">Sph1</strain>
    </source>
</reference>
<feature type="region of interest" description="Disordered" evidence="1">
    <location>
        <begin position="103"/>
        <end position="134"/>
    </location>
</feature>
<sequence>MSVSELTIKLVGFNEAQRSNFESILNLAESKLQQQWKIVSSEGQADFFIFTEEPLQATIDSSIPLERRLLCTQDPNNAEQRIFVNTRMIPSLHSLVAVLNRQKQPQPADPASAPTKEEPHADAQAATATAPPITDTIAEVPDTSTVFYPEQGLLKALLEARSAAQPLAITANALKLWIDPVANVYYSSEALENLAPYCLANPPSLSAYPVTPADLQRTVSNADMPTGPLKDLIWYVAYKSSQGRLLQGSSPEDIVNLLQWPNFKLPECGNYVRLAAFMHSNALALGEIAASVKMPATDIYNFYNACFLIGLIEKGLTIQLHKKIPNTERESLLNKIRNRLK</sequence>
<comment type="caution">
    <text evidence="2">The sequence shown here is derived from an EMBL/GenBank/DDBJ whole genome shotgun (WGS) entry which is preliminary data.</text>
</comment>
<proteinExistence type="predicted"/>
<gene>
    <name evidence="2" type="ORF">AADEFJLK_01110</name>
</gene>
<dbReference type="RefSeq" id="WP_103973552.1">
    <property type="nucleotide sequence ID" value="NZ_PGFZ01000001.1"/>
</dbReference>
<organism evidence="2 3">
    <name type="scientific">Methylovulum psychrotolerans</name>
    <dbReference type="NCBI Taxonomy" id="1704499"/>
    <lineage>
        <taxon>Bacteria</taxon>
        <taxon>Pseudomonadati</taxon>
        <taxon>Pseudomonadota</taxon>
        <taxon>Gammaproteobacteria</taxon>
        <taxon>Methylococcales</taxon>
        <taxon>Methylococcaceae</taxon>
        <taxon>Methylovulum</taxon>
    </lineage>
</organism>
<dbReference type="Proteomes" id="UP000237423">
    <property type="component" value="Unassembled WGS sequence"/>
</dbReference>
<evidence type="ECO:0000313" key="3">
    <source>
        <dbReference type="Proteomes" id="UP000237423"/>
    </source>
</evidence>
<evidence type="ECO:0000313" key="2">
    <source>
        <dbReference type="EMBL" id="POZ54067.1"/>
    </source>
</evidence>
<dbReference type="EMBL" id="PGFZ01000001">
    <property type="protein sequence ID" value="POZ54067.1"/>
    <property type="molecule type" value="Genomic_DNA"/>
</dbReference>
<dbReference type="AlphaFoldDB" id="A0A2S5CTK7"/>
<feature type="compositionally biased region" description="Low complexity" evidence="1">
    <location>
        <begin position="122"/>
        <end position="134"/>
    </location>
</feature>
<name>A0A2S5CTK7_9GAMM</name>
<evidence type="ECO:0000256" key="1">
    <source>
        <dbReference type="SAM" id="MobiDB-lite"/>
    </source>
</evidence>